<dbReference type="GO" id="GO:0051213">
    <property type="term" value="F:dioxygenase activity"/>
    <property type="evidence" value="ECO:0007669"/>
    <property type="project" value="UniProtKB-KW"/>
</dbReference>
<dbReference type="PANTHER" id="PTHR43048">
    <property type="entry name" value="METHYLMALONYL-COA EPIMERASE"/>
    <property type="match status" value="1"/>
</dbReference>
<evidence type="ECO:0000259" key="2">
    <source>
        <dbReference type="PROSITE" id="PS51819"/>
    </source>
</evidence>
<dbReference type="KEGG" id="hae:halTADL_3348"/>
<dbReference type="EMBL" id="FNYR01000035">
    <property type="protein sequence ID" value="SEJ24594.1"/>
    <property type="molecule type" value="Genomic_DNA"/>
</dbReference>
<dbReference type="GO" id="GO:0004493">
    <property type="term" value="F:methylmalonyl-CoA epimerase activity"/>
    <property type="evidence" value="ECO:0007669"/>
    <property type="project" value="TreeGrafter"/>
</dbReference>
<name>A0A1H6XAV0_9EURY</name>
<keyword evidence="4" id="KW-1185">Reference proteome</keyword>
<dbReference type="GO" id="GO:0046872">
    <property type="term" value="F:metal ion binding"/>
    <property type="evidence" value="ECO:0007669"/>
    <property type="project" value="UniProtKB-KW"/>
</dbReference>
<gene>
    <name evidence="3" type="ORF">SAMN05444271_1358</name>
</gene>
<dbReference type="PANTHER" id="PTHR43048:SF3">
    <property type="entry name" value="METHYLMALONYL-COA EPIMERASE, MITOCHONDRIAL"/>
    <property type="match status" value="1"/>
</dbReference>
<keyword evidence="3" id="KW-0560">Oxidoreductase</keyword>
<dbReference type="PROSITE" id="PS51819">
    <property type="entry name" value="VOC"/>
    <property type="match status" value="1"/>
</dbReference>
<dbReference type="InterPro" id="IPR051785">
    <property type="entry name" value="MMCE/EMCE_epimerase"/>
</dbReference>
<dbReference type="InterPro" id="IPR004360">
    <property type="entry name" value="Glyas_Fos-R_dOase_dom"/>
</dbReference>
<dbReference type="AlphaFoldDB" id="A0A1H6XAV0"/>
<evidence type="ECO:0000256" key="1">
    <source>
        <dbReference type="ARBA" id="ARBA00022723"/>
    </source>
</evidence>
<dbReference type="Pfam" id="PF00903">
    <property type="entry name" value="Glyoxalase"/>
    <property type="match status" value="1"/>
</dbReference>
<keyword evidence="3" id="KW-0223">Dioxygenase</keyword>
<dbReference type="OrthoDB" id="275292at2157"/>
<dbReference type="Proteomes" id="UP000198888">
    <property type="component" value="Unassembled WGS sequence"/>
</dbReference>
<sequence length="141" mass="15517">MPELQSHHVGLTVSDLDRAVDFYRDILDCSVIAEFEVSGEAFATGVDIEEASARFAHLDGGSVRIELVEYEPPAEGRSVPQLNDTGATHLGLEVENLDVFYEQLPSTVKTLSSPQTTETGTRILFLRDPEDNLIEILELDA</sequence>
<reference evidence="3 4" key="1">
    <citation type="submission" date="2016-10" db="EMBL/GenBank/DDBJ databases">
        <authorList>
            <person name="de Groot N.N."/>
        </authorList>
    </citation>
    <scope>NUCLEOTIDE SEQUENCE [LARGE SCALE GENOMIC DNA]</scope>
    <source>
        <strain evidence="3 4">DSM 22187</strain>
    </source>
</reference>
<organism evidence="3 4">
    <name type="scientific">Halohasta litchfieldiae</name>
    <dbReference type="NCBI Taxonomy" id="1073996"/>
    <lineage>
        <taxon>Archaea</taxon>
        <taxon>Methanobacteriati</taxon>
        <taxon>Methanobacteriota</taxon>
        <taxon>Stenosarchaea group</taxon>
        <taxon>Halobacteria</taxon>
        <taxon>Halobacteriales</taxon>
        <taxon>Haloferacaceae</taxon>
        <taxon>Halohasta</taxon>
    </lineage>
</organism>
<dbReference type="STRING" id="1073996.SAMN05444271_1358"/>
<dbReference type="SUPFAM" id="SSF54593">
    <property type="entry name" value="Glyoxalase/Bleomycin resistance protein/Dihydroxybiphenyl dioxygenase"/>
    <property type="match status" value="1"/>
</dbReference>
<dbReference type="Gene3D" id="3.10.180.10">
    <property type="entry name" value="2,3-Dihydroxybiphenyl 1,2-Dioxygenase, domain 1"/>
    <property type="match status" value="1"/>
</dbReference>
<feature type="domain" description="VOC" evidence="2">
    <location>
        <begin position="5"/>
        <end position="139"/>
    </location>
</feature>
<dbReference type="InterPro" id="IPR037523">
    <property type="entry name" value="VOC_core"/>
</dbReference>
<dbReference type="RefSeq" id="WP_089673608.1">
    <property type="nucleotide sequence ID" value="NZ_CP024845.1"/>
</dbReference>
<proteinExistence type="predicted"/>
<accession>A0A2H4Q6R3</accession>
<dbReference type="InterPro" id="IPR029068">
    <property type="entry name" value="Glyas_Bleomycin-R_OHBP_Dase"/>
</dbReference>
<evidence type="ECO:0000313" key="3">
    <source>
        <dbReference type="EMBL" id="SEJ24594.1"/>
    </source>
</evidence>
<dbReference type="GeneID" id="35004115"/>
<evidence type="ECO:0000313" key="4">
    <source>
        <dbReference type="Proteomes" id="UP000198888"/>
    </source>
</evidence>
<keyword evidence="1" id="KW-0479">Metal-binding</keyword>
<dbReference type="GO" id="GO:0046491">
    <property type="term" value="P:L-methylmalonyl-CoA metabolic process"/>
    <property type="evidence" value="ECO:0007669"/>
    <property type="project" value="TreeGrafter"/>
</dbReference>
<protein>
    <submittedName>
        <fullName evidence="3">Catechol 2,3-dioxygenase</fullName>
    </submittedName>
</protein>
<accession>A0A1H6XAV0</accession>